<dbReference type="Proteomes" id="UP000278823">
    <property type="component" value="Unassembled WGS sequence"/>
</dbReference>
<dbReference type="EMBL" id="RJTH01000005">
    <property type="protein sequence ID" value="RUM24561.1"/>
    <property type="molecule type" value="Genomic_DNA"/>
</dbReference>
<evidence type="ECO:0000313" key="1">
    <source>
        <dbReference type="EMBL" id="RUM24561.1"/>
    </source>
</evidence>
<sequence>MRETSGNKKPARFRRVGVFCNERNSVHASATHRQAVVVDDVDTAKILLMAETLSLGGDIVNVPRMLPRPAVFRLR</sequence>
<comment type="caution">
    <text evidence="1">The sequence shown here is derived from an EMBL/GenBank/DDBJ whole genome shotgun (WGS) entry which is preliminary data.</text>
</comment>
<protein>
    <submittedName>
        <fullName evidence="1">Uncharacterized protein</fullName>
    </submittedName>
</protein>
<gene>
    <name evidence="1" type="ORF">EFQ99_17495</name>
</gene>
<dbReference type="AlphaFoldDB" id="A0A432PKN7"/>
<accession>A0A432PKN7</accession>
<evidence type="ECO:0000313" key="2">
    <source>
        <dbReference type="Proteomes" id="UP000278823"/>
    </source>
</evidence>
<name>A0A432PKN7_9HYPH</name>
<proteinExistence type="predicted"/>
<reference evidence="2" key="1">
    <citation type="submission" date="2018-11" db="EMBL/GenBank/DDBJ databases">
        <title>Rhizobium chutanense sp. nov., isolated from root nodules of Phaseolus vulgaris in China.</title>
        <authorList>
            <person name="Huo Y."/>
        </authorList>
    </citation>
    <scope>NUCLEOTIDE SEQUENCE [LARGE SCALE GENOMIC DNA]</scope>
    <source>
        <strain evidence="2">CCBAU 65647</strain>
    </source>
</reference>
<keyword evidence="2" id="KW-1185">Reference proteome</keyword>
<organism evidence="1 2">
    <name type="scientific">Rhizobium vallis</name>
    <dbReference type="NCBI Taxonomy" id="634290"/>
    <lineage>
        <taxon>Bacteria</taxon>
        <taxon>Pseudomonadati</taxon>
        <taxon>Pseudomonadota</taxon>
        <taxon>Alphaproteobacteria</taxon>
        <taxon>Hyphomicrobiales</taxon>
        <taxon>Rhizobiaceae</taxon>
        <taxon>Rhizobium/Agrobacterium group</taxon>
        <taxon>Rhizobium</taxon>
    </lineage>
</organism>